<protein>
    <submittedName>
        <fullName evidence="2">FAD-dependent oxidoreductase</fullName>
    </submittedName>
</protein>
<dbReference type="RefSeq" id="WP_164005067.1">
    <property type="nucleotide sequence ID" value="NZ_JAAIKD010000004.1"/>
</dbReference>
<dbReference type="Pfam" id="PF01593">
    <property type="entry name" value="Amino_oxidase"/>
    <property type="match status" value="1"/>
</dbReference>
<proteinExistence type="predicted"/>
<reference evidence="2 3" key="1">
    <citation type="submission" date="2020-02" db="EMBL/GenBank/DDBJ databases">
        <title>Flavobacteriaceae Psychroflexus bacterium YR1-1, complete genome.</title>
        <authorList>
            <person name="Li Y."/>
            <person name="Wu S."/>
        </authorList>
    </citation>
    <scope>NUCLEOTIDE SEQUENCE [LARGE SCALE GENOMIC DNA]</scope>
    <source>
        <strain evidence="2 3">YR1-1</strain>
    </source>
</reference>
<dbReference type="PANTHER" id="PTHR42841">
    <property type="entry name" value="AMINE OXIDASE"/>
    <property type="match status" value="1"/>
</dbReference>
<dbReference type="EMBL" id="JAAIKD010000004">
    <property type="protein sequence ID" value="NEV94357.1"/>
    <property type="molecule type" value="Genomic_DNA"/>
</dbReference>
<dbReference type="Proteomes" id="UP000478505">
    <property type="component" value="Unassembled WGS sequence"/>
</dbReference>
<dbReference type="InterPro" id="IPR002937">
    <property type="entry name" value="Amino_oxidase"/>
</dbReference>
<organism evidence="2 3">
    <name type="scientific">Psychroflexus aurantiacus</name>
    <dbReference type="NCBI Taxonomy" id="2709310"/>
    <lineage>
        <taxon>Bacteria</taxon>
        <taxon>Pseudomonadati</taxon>
        <taxon>Bacteroidota</taxon>
        <taxon>Flavobacteriia</taxon>
        <taxon>Flavobacteriales</taxon>
        <taxon>Flavobacteriaceae</taxon>
        <taxon>Psychroflexus</taxon>
    </lineage>
</organism>
<sequence length="416" mass="47056">MQKQKIAVVGAGLSGLVAAINLEQAGFQPQIFEATDRVGGRVKTDYREGYTFDHGFQVLLTQYPATQKYLDYELLDLQHFYPGAVIYNNGRQNKIGDPLRQFSLLWPTLISKVGSVTDKLRVLKLNTELKKKSFDDIFLAEEKTTAQYLKDYGFSEEIIHDFFKPFFTGIFLEHELKTSSRKFEFVYKMFGEGSAAIPKKGIQAIPNQLMAQLKHTKIHFNTPVNSIQDQEITFENGSTETFDYIIIATEASHLISNLKNQQTLWKSVDNYYVSVEQRAFKEPMIALIADEEALVNNIYYLSEPSAEEHVLSVSIVKPHQLSCEELKERISQDLKAYAAIDTIEFKQFYHIEKALPVMASVSYMLPKSETQLKDQIFLAGDYLANGSINAAMLNGESAAQAVISKIKDGSISLSQY</sequence>
<comment type="caution">
    <text evidence="2">The sequence shown here is derived from an EMBL/GenBank/DDBJ whole genome shotgun (WGS) entry which is preliminary data.</text>
</comment>
<feature type="domain" description="Amine oxidase" evidence="1">
    <location>
        <begin position="13"/>
        <end position="403"/>
    </location>
</feature>
<evidence type="ECO:0000313" key="3">
    <source>
        <dbReference type="Proteomes" id="UP000478505"/>
    </source>
</evidence>
<accession>A0A6B3R5F4</accession>
<evidence type="ECO:0000259" key="1">
    <source>
        <dbReference type="Pfam" id="PF01593"/>
    </source>
</evidence>
<dbReference type="Gene3D" id="3.50.50.60">
    <property type="entry name" value="FAD/NAD(P)-binding domain"/>
    <property type="match status" value="1"/>
</dbReference>
<evidence type="ECO:0000313" key="2">
    <source>
        <dbReference type="EMBL" id="NEV94357.1"/>
    </source>
</evidence>
<keyword evidence="3" id="KW-1185">Reference proteome</keyword>
<name>A0A6B3R5F4_9FLAO</name>
<dbReference type="SUPFAM" id="SSF51905">
    <property type="entry name" value="FAD/NAD(P)-binding domain"/>
    <property type="match status" value="1"/>
</dbReference>
<dbReference type="AlphaFoldDB" id="A0A6B3R5F4"/>
<gene>
    <name evidence="2" type="ORF">G3567_09405</name>
</gene>
<dbReference type="InterPro" id="IPR036188">
    <property type="entry name" value="FAD/NAD-bd_sf"/>
</dbReference>
<dbReference type="GO" id="GO:0016491">
    <property type="term" value="F:oxidoreductase activity"/>
    <property type="evidence" value="ECO:0007669"/>
    <property type="project" value="InterPro"/>
</dbReference>